<keyword evidence="2 4" id="KW-0863">Zinc-finger</keyword>
<dbReference type="InterPro" id="IPR013010">
    <property type="entry name" value="Znf_SIAH"/>
</dbReference>
<dbReference type="Gene3D" id="3.30.40.10">
    <property type="entry name" value="Zinc/RING finger domain, C3HC4 (zinc finger)"/>
    <property type="match status" value="1"/>
</dbReference>
<keyword evidence="3" id="KW-0862">Zinc</keyword>
<dbReference type="SUPFAM" id="SSF49599">
    <property type="entry name" value="TRAF domain-like"/>
    <property type="match status" value="1"/>
</dbReference>
<dbReference type="EMBL" id="JBBJCI010000152">
    <property type="protein sequence ID" value="KAK7241861.1"/>
    <property type="molecule type" value="Genomic_DNA"/>
</dbReference>
<protein>
    <submittedName>
        <fullName evidence="6">E3 ubiquitin-protein ligase</fullName>
    </submittedName>
</protein>
<dbReference type="Proteomes" id="UP001363151">
    <property type="component" value="Unassembled WGS sequence"/>
</dbReference>
<dbReference type="PROSITE" id="PS51081">
    <property type="entry name" value="ZF_SIAH"/>
    <property type="match status" value="1"/>
</dbReference>
<accession>A0ABR1G0L5</accession>
<organism evidence="6 7">
    <name type="scientific">Aureococcus anophagefferens</name>
    <name type="common">Harmful bloom alga</name>
    <dbReference type="NCBI Taxonomy" id="44056"/>
    <lineage>
        <taxon>Eukaryota</taxon>
        <taxon>Sar</taxon>
        <taxon>Stramenopiles</taxon>
        <taxon>Ochrophyta</taxon>
        <taxon>Pelagophyceae</taxon>
        <taxon>Pelagomonadales</taxon>
        <taxon>Pelagomonadaceae</taxon>
        <taxon>Aureococcus</taxon>
    </lineage>
</organism>
<evidence type="ECO:0000256" key="4">
    <source>
        <dbReference type="PROSITE-ProRule" id="PRU00455"/>
    </source>
</evidence>
<evidence type="ECO:0000256" key="2">
    <source>
        <dbReference type="ARBA" id="ARBA00022771"/>
    </source>
</evidence>
<feature type="domain" description="SIAH-type" evidence="5">
    <location>
        <begin position="15"/>
        <end position="74"/>
    </location>
</feature>
<reference evidence="6 7" key="1">
    <citation type="submission" date="2024-03" db="EMBL/GenBank/DDBJ databases">
        <title>Aureococcus anophagefferens CCMP1851 and Kratosvirus quantuckense: Draft genome of a second virus-susceptible host strain in the model system.</title>
        <authorList>
            <person name="Chase E."/>
            <person name="Truchon A.R."/>
            <person name="Schepens W."/>
            <person name="Wilhelm S.W."/>
        </authorList>
    </citation>
    <scope>NUCLEOTIDE SEQUENCE [LARGE SCALE GENOMIC DNA]</scope>
    <source>
        <strain evidence="6 7">CCMP1851</strain>
    </source>
</reference>
<proteinExistence type="predicted"/>
<dbReference type="Pfam" id="PF21361">
    <property type="entry name" value="Sina_ZnF"/>
    <property type="match status" value="1"/>
</dbReference>
<evidence type="ECO:0000313" key="6">
    <source>
        <dbReference type="EMBL" id="KAK7241861.1"/>
    </source>
</evidence>
<keyword evidence="1" id="KW-0479">Metal-binding</keyword>
<comment type="caution">
    <text evidence="6">The sequence shown here is derived from an EMBL/GenBank/DDBJ whole genome shotgun (WGS) entry which is preliminary data.</text>
</comment>
<evidence type="ECO:0000256" key="3">
    <source>
        <dbReference type="ARBA" id="ARBA00022833"/>
    </source>
</evidence>
<evidence type="ECO:0000259" key="5">
    <source>
        <dbReference type="PROSITE" id="PS51081"/>
    </source>
</evidence>
<evidence type="ECO:0000256" key="1">
    <source>
        <dbReference type="ARBA" id="ARBA00022723"/>
    </source>
</evidence>
<gene>
    <name evidence="6" type="ORF">SO694_00019273</name>
</gene>
<evidence type="ECO:0000313" key="7">
    <source>
        <dbReference type="Proteomes" id="UP001363151"/>
    </source>
</evidence>
<keyword evidence="7" id="KW-1185">Reference proteome</keyword>
<sequence>MGAKRARHVELRLAGRDMPCRFDENGCDFSGTKAERRAHDDVCLHKKYRCPFAEGCPALLKVEAMRDHGVEAHRLRVTDRAPRERFVDHLVEMAEPRDRLNRMRKWKLLYAIDGDIYFLRVRRRKDPGSKRERNFQLQRLLSRPFSTRKDPDLREMQMALSAYRIFRKDGDDGARPPLRVKVAIALEHRQAIAFTLNPEDALTTRKPRTPIPLDRVMDLPMHTAVQFPASMCDLTVGDLPGEPLKVDLTVEFHP</sequence>
<dbReference type="InterPro" id="IPR013083">
    <property type="entry name" value="Znf_RING/FYVE/PHD"/>
</dbReference>
<name>A0ABR1G0L5_AURAN</name>